<comment type="caution">
    <text evidence="3">The sequence shown here is derived from an EMBL/GenBank/DDBJ whole genome shotgun (WGS) entry which is preliminary data.</text>
</comment>
<evidence type="ECO:0000313" key="3">
    <source>
        <dbReference type="EMBL" id="NSG84030.1"/>
    </source>
</evidence>
<name>A0ABX2H425_9FIRM</name>
<evidence type="ECO:0000259" key="2">
    <source>
        <dbReference type="Pfam" id="PF01841"/>
    </source>
</evidence>
<dbReference type="EMBL" id="JAAITS010000002">
    <property type="protein sequence ID" value="NSG84030.1"/>
    <property type="molecule type" value="Genomic_DNA"/>
</dbReference>
<keyword evidence="1" id="KW-0732">Signal</keyword>
<evidence type="ECO:0000256" key="1">
    <source>
        <dbReference type="SAM" id="SignalP"/>
    </source>
</evidence>
<proteinExistence type="predicted"/>
<feature type="domain" description="Transglutaminase-like" evidence="2">
    <location>
        <begin position="113"/>
        <end position="207"/>
    </location>
</feature>
<sequence>MRKFTKTMAAVLSLTMTLTMVTPVFAEGETNITPAQTTEVVTPTPTPAQPPKNGLFVNESKTYCYKNGKLVKNKYGYKVKKKYYRIDKKGVATLVSTAEGLAGARLDKCGGDLKKAFKWSSTKIKYWGSVGKPKKGQNQVEYYATYGFKNGKGDCYVMAATFCMMAKVKGYKNVKMVKGTVPQANGKNGAHGWCEIKIGKTVYAYDPNFAYTYRNSNVKHHSGYKFTYKMLGKGFGLYKYNLKKVKRISC</sequence>
<dbReference type="InterPro" id="IPR038765">
    <property type="entry name" value="Papain-like_cys_pep_sf"/>
</dbReference>
<dbReference type="Gene3D" id="3.10.620.30">
    <property type="match status" value="1"/>
</dbReference>
<feature type="signal peptide" evidence="1">
    <location>
        <begin position="1"/>
        <end position="26"/>
    </location>
</feature>
<dbReference type="InterPro" id="IPR002931">
    <property type="entry name" value="Transglutaminase-like"/>
</dbReference>
<organism evidence="3 4">
    <name type="scientific">Blautia faecis</name>
    <dbReference type="NCBI Taxonomy" id="871665"/>
    <lineage>
        <taxon>Bacteria</taxon>
        <taxon>Bacillati</taxon>
        <taxon>Bacillota</taxon>
        <taxon>Clostridia</taxon>
        <taxon>Lachnospirales</taxon>
        <taxon>Lachnospiraceae</taxon>
        <taxon>Blautia</taxon>
    </lineage>
</organism>
<dbReference type="RefSeq" id="WP_173769105.1">
    <property type="nucleotide sequence ID" value="NZ_JAAIPV010000006.1"/>
</dbReference>
<gene>
    <name evidence="3" type="ORF">G5B17_00955</name>
</gene>
<reference evidence="3 4" key="1">
    <citation type="journal article" date="2020" name="Cell Host Microbe">
        <title>Functional and Genomic Variation between Human-Derived Isolates of Lachnospiraceae Reveals Inter- and Intra-Species Diversity.</title>
        <authorList>
            <person name="Sorbara M.T."/>
            <person name="Littmann E.R."/>
            <person name="Fontana E."/>
            <person name="Moody T.U."/>
            <person name="Kohout C.E."/>
            <person name="Gjonbalaj M."/>
            <person name="Eaton V."/>
            <person name="Seok R."/>
            <person name="Leiner I.M."/>
            <person name="Pamer E.G."/>
        </authorList>
    </citation>
    <scope>NUCLEOTIDE SEQUENCE [LARGE SCALE GENOMIC DNA]</scope>
    <source>
        <strain evidence="3 4">MSK.17.74</strain>
    </source>
</reference>
<protein>
    <submittedName>
        <fullName evidence="3">Transglutaminase</fullName>
    </submittedName>
</protein>
<keyword evidence="4" id="KW-1185">Reference proteome</keyword>
<evidence type="ECO:0000313" key="4">
    <source>
        <dbReference type="Proteomes" id="UP001644719"/>
    </source>
</evidence>
<feature type="chain" id="PRO_5046168448" evidence="1">
    <location>
        <begin position="27"/>
        <end position="250"/>
    </location>
</feature>
<dbReference type="Proteomes" id="UP001644719">
    <property type="component" value="Unassembled WGS sequence"/>
</dbReference>
<dbReference type="SUPFAM" id="SSF54001">
    <property type="entry name" value="Cysteine proteinases"/>
    <property type="match status" value="1"/>
</dbReference>
<dbReference type="Pfam" id="PF01841">
    <property type="entry name" value="Transglut_core"/>
    <property type="match status" value="1"/>
</dbReference>
<accession>A0ABX2H425</accession>